<proteinExistence type="predicted"/>
<protein>
    <submittedName>
        <fullName evidence="2">Uncharacterized protein</fullName>
    </submittedName>
</protein>
<dbReference type="Proteomes" id="UP000001519">
    <property type="component" value="Chromosome 3"/>
</dbReference>
<reference evidence="2" key="3">
    <citation type="submission" date="2025-08" db="UniProtKB">
        <authorList>
            <consortium name="Ensembl"/>
        </authorList>
    </citation>
    <scope>IDENTIFICATION</scope>
</reference>
<dbReference type="EMBL" id="CABD030025198">
    <property type="status" value="NOT_ANNOTATED_CDS"/>
    <property type="molecule type" value="Genomic_DNA"/>
</dbReference>
<evidence type="ECO:0000313" key="3">
    <source>
        <dbReference type="Proteomes" id="UP000001519"/>
    </source>
</evidence>
<dbReference type="AlphaFoldDB" id="A0A2I2Y8I6"/>
<reference evidence="3" key="1">
    <citation type="submission" date="2011-05" db="EMBL/GenBank/DDBJ databases">
        <title>Insights into the evolution of the great apes provided by the gorilla genome.</title>
        <authorList>
            <person name="Scally A."/>
        </authorList>
    </citation>
    <scope>NUCLEOTIDE SEQUENCE [LARGE SCALE GENOMIC DNA]</scope>
</reference>
<reference evidence="2" key="4">
    <citation type="submission" date="2025-09" db="UniProtKB">
        <authorList>
            <consortium name="Ensembl"/>
        </authorList>
    </citation>
    <scope>IDENTIFICATION</scope>
</reference>
<dbReference type="Ensembl" id="ENSGGOT00000067715.1">
    <property type="protein sequence ID" value="ENSGGOP00000031140.1"/>
    <property type="gene ID" value="ENSGGOG00000042354.1"/>
</dbReference>
<keyword evidence="3" id="KW-1185">Reference proteome</keyword>
<evidence type="ECO:0000256" key="1">
    <source>
        <dbReference type="SAM" id="MobiDB-lite"/>
    </source>
</evidence>
<accession>A0A2I2Y8I6</accession>
<reference evidence="2 3" key="2">
    <citation type="journal article" date="2012" name="Nature">
        <title>Insights into hominid evolution from the gorilla genome sequence.</title>
        <authorList>
            <person name="Scally A."/>
            <person name="Dutheil J.Y."/>
            <person name="Hillier L.W."/>
            <person name="Jordan G.E."/>
            <person name="Goodhead I."/>
            <person name="Herrero J."/>
            <person name="Hobolth A."/>
            <person name="Lappalainen T."/>
            <person name="Mailund T."/>
            <person name="Marques-Bonet T."/>
            <person name="McCarthy S."/>
            <person name="Montgomery S.H."/>
            <person name="Schwalie P.C."/>
            <person name="Tang Y.A."/>
            <person name="Ward M.C."/>
            <person name="Xue Y."/>
            <person name="Yngvadottir B."/>
            <person name="Alkan C."/>
            <person name="Andersen L.N."/>
            <person name="Ayub Q."/>
            <person name="Ball E.V."/>
            <person name="Beal K."/>
            <person name="Bradley B.J."/>
            <person name="Chen Y."/>
            <person name="Clee C.M."/>
            <person name="Fitzgerald S."/>
            <person name="Graves T.A."/>
            <person name="Gu Y."/>
            <person name="Heath P."/>
            <person name="Heger A."/>
            <person name="Karakoc E."/>
            <person name="Kolb-Kokocinski A."/>
            <person name="Laird G.K."/>
            <person name="Lunter G."/>
            <person name="Meader S."/>
            <person name="Mort M."/>
            <person name="Mullikin J.C."/>
            <person name="Munch K."/>
            <person name="O'Connor T.D."/>
            <person name="Phillips A.D."/>
            <person name="Prado-Martinez J."/>
            <person name="Rogers A.S."/>
            <person name="Sajjadian S."/>
            <person name="Schmidt D."/>
            <person name="Shaw K."/>
            <person name="Simpson J.T."/>
            <person name="Stenson P.D."/>
            <person name="Turner D.J."/>
            <person name="Vigilant L."/>
            <person name="Vilella A.J."/>
            <person name="Whitener W."/>
            <person name="Zhu B."/>
            <person name="Cooper D.N."/>
            <person name="de Jong P."/>
            <person name="Dermitzakis E.T."/>
            <person name="Eichler E.E."/>
            <person name="Flicek P."/>
            <person name="Goldman N."/>
            <person name="Mundy N.I."/>
            <person name="Ning Z."/>
            <person name="Odom D.T."/>
            <person name="Ponting C.P."/>
            <person name="Quail M.A."/>
            <person name="Ryder O.A."/>
            <person name="Searle S.M."/>
            <person name="Warren W.C."/>
            <person name="Wilson R.K."/>
            <person name="Schierup M.H."/>
            <person name="Rogers J."/>
            <person name="Tyler-Smith C."/>
            <person name="Durbin R."/>
        </authorList>
    </citation>
    <scope>NUCLEOTIDE SEQUENCE [LARGE SCALE GENOMIC DNA]</scope>
</reference>
<sequence length="181" mass="19010">VASRRPPALRLVPRQAPPLPQTTGAIRIPQAGPQLTRPTGRSSPQDREPLLRGQASERRPAPSTQARKAGRHPAIVPIGRCLAVECCLQTAPAPRGSARPRPVWAPEALRSGGGRGLGAALSIRLEIVALCFRAVELPGPLPPRGESKDLYGCGEGGSESFFFSCSTVWCALCVGRGVLGA</sequence>
<dbReference type="OMA" id="ECCLQTA"/>
<feature type="region of interest" description="Disordered" evidence="1">
    <location>
        <begin position="1"/>
        <end position="71"/>
    </location>
</feature>
<name>A0A2I2Y8I6_GORGO</name>
<feature type="compositionally biased region" description="Basic and acidic residues" evidence="1">
    <location>
        <begin position="44"/>
        <end position="60"/>
    </location>
</feature>
<organism evidence="2 3">
    <name type="scientific">Gorilla gorilla gorilla</name>
    <name type="common">Western lowland gorilla</name>
    <dbReference type="NCBI Taxonomy" id="9595"/>
    <lineage>
        <taxon>Eukaryota</taxon>
        <taxon>Metazoa</taxon>
        <taxon>Chordata</taxon>
        <taxon>Craniata</taxon>
        <taxon>Vertebrata</taxon>
        <taxon>Euteleostomi</taxon>
        <taxon>Mammalia</taxon>
        <taxon>Eutheria</taxon>
        <taxon>Euarchontoglires</taxon>
        <taxon>Primates</taxon>
        <taxon>Haplorrhini</taxon>
        <taxon>Catarrhini</taxon>
        <taxon>Hominidae</taxon>
        <taxon>Gorilla</taxon>
    </lineage>
</organism>
<dbReference type="InParanoid" id="A0A2I2Y8I6"/>
<dbReference type="GeneTree" id="ENSGT00910000147864"/>
<dbReference type="Bgee" id="ENSGGOG00000042354">
    <property type="expression patterns" value="Expressed in testis"/>
</dbReference>
<evidence type="ECO:0000313" key="2">
    <source>
        <dbReference type="Ensembl" id="ENSGGOP00000031140.1"/>
    </source>
</evidence>